<dbReference type="PROSITE" id="PS50886">
    <property type="entry name" value="TRBD"/>
    <property type="match status" value="1"/>
</dbReference>
<keyword evidence="13 15" id="KW-0030">Aminoacyl-tRNA synthetase</keyword>
<evidence type="ECO:0000256" key="14">
    <source>
        <dbReference type="ARBA" id="ARBA00049255"/>
    </source>
</evidence>
<dbReference type="InterPro" id="IPR036690">
    <property type="entry name" value="Fdx_antiC-bd_sf"/>
</dbReference>
<evidence type="ECO:0000256" key="13">
    <source>
        <dbReference type="ARBA" id="ARBA00023146"/>
    </source>
</evidence>
<evidence type="ECO:0000256" key="15">
    <source>
        <dbReference type="HAMAP-Rule" id="MF_00283"/>
    </source>
</evidence>
<keyword evidence="12 15" id="KW-0648">Protein biosynthesis</keyword>
<dbReference type="GO" id="GO:0005524">
    <property type="term" value="F:ATP binding"/>
    <property type="evidence" value="ECO:0007669"/>
    <property type="project" value="UniProtKB-UniRule"/>
</dbReference>
<dbReference type="InterPro" id="IPR005121">
    <property type="entry name" value="Fdx_antiC-bd"/>
</dbReference>
<dbReference type="EMBL" id="FQUH01000008">
    <property type="protein sequence ID" value="SHF31203.1"/>
    <property type="molecule type" value="Genomic_DNA"/>
</dbReference>
<dbReference type="FunFam" id="3.30.56.10:FF:000002">
    <property type="entry name" value="Phenylalanine--tRNA ligase beta subunit"/>
    <property type="match status" value="1"/>
</dbReference>
<dbReference type="InterPro" id="IPR005147">
    <property type="entry name" value="tRNA_synthase_B5-dom"/>
</dbReference>
<dbReference type="HAMAP" id="MF_00283">
    <property type="entry name" value="Phe_tRNA_synth_beta1"/>
    <property type="match status" value="1"/>
</dbReference>
<evidence type="ECO:0000256" key="2">
    <source>
        <dbReference type="ARBA" id="ARBA00008653"/>
    </source>
</evidence>
<comment type="cofactor">
    <cofactor evidence="15">
        <name>Mg(2+)</name>
        <dbReference type="ChEBI" id="CHEBI:18420"/>
    </cofactor>
    <text evidence="15">Binds 2 magnesium ions per tetramer.</text>
</comment>
<dbReference type="GO" id="GO:0009328">
    <property type="term" value="C:phenylalanine-tRNA ligase complex"/>
    <property type="evidence" value="ECO:0007669"/>
    <property type="project" value="TreeGrafter"/>
</dbReference>
<dbReference type="InterPro" id="IPR045864">
    <property type="entry name" value="aa-tRNA-synth_II/BPL/LPL"/>
</dbReference>
<dbReference type="RefSeq" id="WP_072958540.1">
    <property type="nucleotide sequence ID" value="NZ_FQUH01000008.1"/>
</dbReference>
<dbReference type="SMART" id="SM00896">
    <property type="entry name" value="FDX-ACB"/>
    <property type="match status" value="1"/>
</dbReference>
<comment type="similarity">
    <text evidence="2 15">Belongs to the phenylalanyl-tRNA synthetase beta subunit family. Type 1 subfamily.</text>
</comment>
<evidence type="ECO:0000256" key="16">
    <source>
        <dbReference type="PROSITE-ProRule" id="PRU00209"/>
    </source>
</evidence>
<dbReference type="SUPFAM" id="SSF54991">
    <property type="entry name" value="Anticodon-binding domain of PheRS"/>
    <property type="match status" value="1"/>
</dbReference>
<dbReference type="InterPro" id="IPR041616">
    <property type="entry name" value="PheRS_beta_core"/>
</dbReference>
<dbReference type="InterPro" id="IPR005146">
    <property type="entry name" value="B3/B4_tRNA-bd"/>
</dbReference>
<keyword evidence="7 15" id="KW-0479">Metal-binding</keyword>
<dbReference type="Gene3D" id="2.40.50.140">
    <property type="entry name" value="Nucleic acid-binding proteins"/>
    <property type="match status" value="1"/>
</dbReference>
<dbReference type="PANTHER" id="PTHR10947:SF0">
    <property type="entry name" value="PHENYLALANINE--TRNA LIGASE BETA SUBUNIT"/>
    <property type="match status" value="1"/>
</dbReference>
<evidence type="ECO:0000256" key="7">
    <source>
        <dbReference type="ARBA" id="ARBA00022723"/>
    </source>
</evidence>
<dbReference type="PROSITE" id="PS51447">
    <property type="entry name" value="FDX_ACB"/>
    <property type="match status" value="1"/>
</dbReference>
<keyword evidence="11 16" id="KW-0694">RNA-binding</keyword>
<dbReference type="InterPro" id="IPR033714">
    <property type="entry name" value="tRNA_bind_bactPheRS"/>
</dbReference>
<evidence type="ECO:0000256" key="10">
    <source>
        <dbReference type="ARBA" id="ARBA00022842"/>
    </source>
</evidence>
<dbReference type="Pfam" id="PF17759">
    <property type="entry name" value="tRNA_synthFbeta"/>
    <property type="match status" value="1"/>
</dbReference>
<dbReference type="Proteomes" id="UP000184159">
    <property type="component" value="Unassembled WGS sequence"/>
</dbReference>
<proteinExistence type="inferred from homology"/>
<keyword evidence="10 15" id="KW-0460">Magnesium</keyword>
<evidence type="ECO:0000256" key="9">
    <source>
        <dbReference type="ARBA" id="ARBA00022840"/>
    </source>
</evidence>
<accession>A0A1M5ALV1</accession>
<dbReference type="GO" id="GO:0004826">
    <property type="term" value="F:phenylalanine-tRNA ligase activity"/>
    <property type="evidence" value="ECO:0007669"/>
    <property type="project" value="UniProtKB-UniRule"/>
</dbReference>
<dbReference type="GO" id="GO:0006432">
    <property type="term" value="P:phenylalanyl-tRNA aminoacylation"/>
    <property type="evidence" value="ECO:0007669"/>
    <property type="project" value="UniProtKB-UniRule"/>
</dbReference>
<dbReference type="InterPro" id="IPR020825">
    <property type="entry name" value="Phe-tRNA_synthase-like_B3/B4"/>
</dbReference>
<dbReference type="InterPro" id="IPR012340">
    <property type="entry name" value="NA-bd_OB-fold"/>
</dbReference>
<evidence type="ECO:0000259" key="18">
    <source>
        <dbReference type="PROSITE" id="PS51447"/>
    </source>
</evidence>
<evidence type="ECO:0000256" key="11">
    <source>
        <dbReference type="ARBA" id="ARBA00022884"/>
    </source>
</evidence>
<comment type="subcellular location">
    <subcellularLocation>
        <location evidence="1 15">Cytoplasm</location>
    </subcellularLocation>
</comment>
<evidence type="ECO:0000259" key="19">
    <source>
        <dbReference type="PROSITE" id="PS51483"/>
    </source>
</evidence>
<feature type="domain" description="B5" evidence="19">
    <location>
        <begin position="401"/>
        <end position="476"/>
    </location>
</feature>
<evidence type="ECO:0000256" key="1">
    <source>
        <dbReference type="ARBA" id="ARBA00004496"/>
    </source>
</evidence>
<evidence type="ECO:0000259" key="17">
    <source>
        <dbReference type="PROSITE" id="PS50886"/>
    </source>
</evidence>
<name>A0A1M5ALV1_VIBGA</name>
<dbReference type="Pfam" id="PF03147">
    <property type="entry name" value="FDX-ACB"/>
    <property type="match status" value="1"/>
</dbReference>
<dbReference type="Gene3D" id="3.30.930.10">
    <property type="entry name" value="Bira Bifunctional Protein, Domain 2"/>
    <property type="match status" value="1"/>
</dbReference>
<comment type="subunit">
    <text evidence="3 15">Tetramer of two alpha and two beta subunits.</text>
</comment>
<dbReference type="InterPro" id="IPR002547">
    <property type="entry name" value="tRNA-bd_dom"/>
</dbReference>
<dbReference type="NCBIfam" id="TIGR00472">
    <property type="entry name" value="pheT_bact"/>
    <property type="match status" value="1"/>
</dbReference>
<keyword evidence="9 15" id="KW-0067">ATP-binding</keyword>
<dbReference type="SUPFAM" id="SSF55681">
    <property type="entry name" value="Class II aaRS and biotin synthetases"/>
    <property type="match status" value="1"/>
</dbReference>
<dbReference type="Pfam" id="PF03483">
    <property type="entry name" value="B3_4"/>
    <property type="match status" value="1"/>
</dbReference>
<feature type="domain" description="FDX-ACB" evidence="18">
    <location>
        <begin position="701"/>
        <end position="794"/>
    </location>
</feature>
<dbReference type="SMART" id="SM00873">
    <property type="entry name" value="B3_4"/>
    <property type="match status" value="1"/>
</dbReference>
<dbReference type="FunFam" id="2.40.50.140:FF:000045">
    <property type="entry name" value="Phenylalanine--tRNA ligase beta subunit"/>
    <property type="match status" value="1"/>
</dbReference>
<dbReference type="SUPFAM" id="SSF46955">
    <property type="entry name" value="Putative DNA-binding domain"/>
    <property type="match status" value="1"/>
</dbReference>
<dbReference type="InterPro" id="IPR045060">
    <property type="entry name" value="Phe-tRNA-ligase_IIc_bsu"/>
</dbReference>
<dbReference type="AlphaFoldDB" id="A0A1M5ALV1"/>
<dbReference type="Pfam" id="PF01588">
    <property type="entry name" value="tRNA_bind"/>
    <property type="match status" value="1"/>
</dbReference>
<feature type="binding site" evidence="15">
    <location>
        <position position="464"/>
    </location>
    <ligand>
        <name>Mg(2+)</name>
        <dbReference type="ChEBI" id="CHEBI:18420"/>
        <note>shared with alpha subunit</note>
    </ligand>
</feature>
<dbReference type="InterPro" id="IPR009061">
    <property type="entry name" value="DNA-bd_dom_put_sf"/>
</dbReference>
<dbReference type="FunFam" id="3.50.40.10:FF:000001">
    <property type="entry name" value="Phenylalanine--tRNA ligase beta subunit"/>
    <property type="match status" value="1"/>
</dbReference>
<evidence type="ECO:0000256" key="5">
    <source>
        <dbReference type="ARBA" id="ARBA00022555"/>
    </source>
</evidence>
<evidence type="ECO:0000313" key="21">
    <source>
        <dbReference type="Proteomes" id="UP000184159"/>
    </source>
</evidence>
<feature type="domain" description="TRNA-binding" evidence="17">
    <location>
        <begin position="39"/>
        <end position="148"/>
    </location>
</feature>
<dbReference type="PROSITE" id="PS51483">
    <property type="entry name" value="B5"/>
    <property type="match status" value="1"/>
</dbReference>
<keyword evidence="4 15" id="KW-0963">Cytoplasm</keyword>
<dbReference type="EC" id="6.1.1.20" evidence="15"/>
<dbReference type="Gene3D" id="3.30.56.10">
    <property type="match status" value="2"/>
</dbReference>
<dbReference type="Gene3D" id="3.50.40.10">
    <property type="entry name" value="Phenylalanyl-trna Synthetase, Chain B, domain 3"/>
    <property type="match status" value="1"/>
</dbReference>
<evidence type="ECO:0000256" key="4">
    <source>
        <dbReference type="ARBA" id="ARBA00022490"/>
    </source>
</evidence>
<evidence type="ECO:0000313" key="20">
    <source>
        <dbReference type="EMBL" id="SHF31203.1"/>
    </source>
</evidence>
<dbReference type="SUPFAM" id="SSF56037">
    <property type="entry name" value="PheT/TilS domain"/>
    <property type="match status" value="1"/>
</dbReference>
<dbReference type="NCBIfam" id="NF045760">
    <property type="entry name" value="YtpR"/>
    <property type="match status" value="1"/>
</dbReference>
<dbReference type="SMART" id="SM00874">
    <property type="entry name" value="B5"/>
    <property type="match status" value="1"/>
</dbReference>
<dbReference type="FunFam" id="3.30.70.380:FF:000001">
    <property type="entry name" value="Phenylalanine--tRNA ligase beta subunit"/>
    <property type="match status" value="1"/>
</dbReference>
<dbReference type="Pfam" id="PF03484">
    <property type="entry name" value="B5"/>
    <property type="match status" value="1"/>
</dbReference>
<gene>
    <name evidence="15" type="primary">pheT</name>
    <name evidence="20" type="ORF">SAMN02745781_01944</name>
</gene>
<reference evidence="21" key="1">
    <citation type="submission" date="2016-11" db="EMBL/GenBank/DDBJ databases">
        <authorList>
            <person name="Varghese N."/>
            <person name="Submissions S."/>
        </authorList>
    </citation>
    <scope>NUCLEOTIDE SEQUENCE [LARGE SCALE GENOMIC DNA]</scope>
    <source>
        <strain evidence="21">DSM 21264</strain>
    </source>
</reference>
<protein>
    <recommendedName>
        <fullName evidence="15">Phenylalanine--tRNA ligase beta subunit</fullName>
        <ecNumber evidence="15">6.1.1.20</ecNumber>
    </recommendedName>
    <alternativeName>
        <fullName evidence="15">Phenylalanyl-tRNA synthetase beta subunit</fullName>
        <shortName evidence="15">PheRS</shortName>
    </alternativeName>
</protein>
<keyword evidence="6 15" id="KW-0436">Ligase</keyword>
<dbReference type="GO" id="GO:0000287">
    <property type="term" value="F:magnesium ion binding"/>
    <property type="evidence" value="ECO:0007669"/>
    <property type="project" value="UniProtKB-UniRule"/>
</dbReference>
<keyword evidence="5 16" id="KW-0820">tRNA-binding</keyword>
<dbReference type="CDD" id="cd02796">
    <property type="entry name" value="tRNA_bind_bactPheRS"/>
    <property type="match status" value="1"/>
</dbReference>
<evidence type="ECO:0000256" key="12">
    <source>
        <dbReference type="ARBA" id="ARBA00022917"/>
    </source>
</evidence>
<evidence type="ECO:0000256" key="8">
    <source>
        <dbReference type="ARBA" id="ARBA00022741"/>
    </source>
</evidence>
<organism evidence="20 21">
    <name type="scientific">Vibrio gazogenes DSM 21264 = NBRC 103151</name>
    <dbReference type="NCBI Taxonomy" id="1123492"/>
    <lineage>
        <taxon>Bacteria</taxon>
        <taxon>Pseudomonadati</taxon>
        <taxon>Pseudomonadota</taxon>
        <taxon>Gammaproteobacteria</taxon>
        <taxon>Vibrionales</taxon>
        <taxon>Vibrionaceae</taxon>
        <taxon>Vibrio</taxon>
    </lineage>
</organism>
<sequence length="795" mass="86897">MKFSESWLREWVNPSVTTDELAHQITMAGLEVDDVTAVAGTFTGVKVGHVVECGQHPDADKLRVTKVDVGEDELLDIVCGAPNCRQGLKVAVATVGAVLPGDFKIKKAKLRGQPSHGMLCSFSELGIDVESDGIMELSADAPIGMDFRAFLKLDDVTIDVDLTSNRADCFSLRGLAREVGALNRMDVASPDFQVVSPSIDAQIAIDVKAPNACPRYLGRIVKNVNLNAKTPLWMQEKLRRSGLRSIDPVVDVTNYIMLEQGQPMHAFDLAKIEGGIVVRMAEQDEKLTLLDGAEVSLNHDTLVIADHQKALAIAGVFGGEASGVNEQTQDILLECAFFTPDSIRGRARSYGLHTDSSMRYERGVDYALQTNAMERATALLLSICGGEAASIVVAESESHLPKPNQVTLRREKLDRLLGHVIADEDVVEILTRLGMDVTTVEGGWCAVAPTWRFDIAIEQDLIEEVGRLYGYDNIPLQAPQAGLTMNRHKEADLPLKRVRDLLVDRGYYEAITYSFVEPEQQKQIVPDVEPLVLPNPISVDMSAMRLGLIQGLLNTVAHNQKRQQPRVRLFEHGLRFIPDQHAEQGIRQEAMIAGVIAGPQTEEHWHVESRTVDFFDAKGDVEAILELTSNPSAYSFAATQHPALHPGQAAAIYYEGRQIGVIGAVHPEVERKFGLNGRTIVFEIEWSGLNQRLIPEIASVSKFPANRRDIALVVDQTVTSGEVVVACANAGGPLLKEAKLFDVYVGKGIEDGKKSLAIALTLQSVDRTLEEAEISAVVSEIIAAVSEQHGAFLRD</sequence>
<evidence type="ECO:0000256" key="6">
    <source>
        <dbReference type="ARBA" id="ARBA00022598"/>
    </source>
</evidence>
<dbReference type="CDD" id="cd00769">
    <property type="entry name" value="PheRS_beta_core"/>
    <property type="match status" value="1"/>
</dbReference>
<feature type="binding site" evidence="15">
    <location>
        <position position="454"/>
    </location>
    <ligand>
        <name>Mg(2+)</name>
        <dbReference type="ChEBI" id="CHEBI:18420"/>
        <note>shared with alpha subunit</note>
    </ligand>
</feature>
<evidence type="ECO:0000256" key="3">
    <source>
        <dbReference type="ARBA" id="ARBA00011209"/>
    </source>
</evidence>
<keyword evidence="21" id="KW-1185">Reference proteome</keyword>
<dbReference type="GO" id="GO:0000049">
    <property type="term" value="F:tRNA binding"/>
    <property type="evidence" value="ECO:0007669"/>
    <property type="project" value="UniProtKB-UniRule"/>
</dbReference>
<dbReference type="PANTHER" id="PTHR10947">
    <property type="entry name" value="PHENYLALANYL-TRNA SYNTHETASE BETA CHAIN AND LEUCINE-RICH REPEAT-CONTAINING PROTEIN 47"/>
    <property type="match status" value="1"/>
</dbReference>
<keyword evidence="8 15" id="KW-0547">Nucleotide-binding</keyword>
<dbReference type="SUPFAM" id="SSF50249">
    <property type="entry name" value="Nucleic acid-binding proteins"/>
    <property type="match status" value="1"/>
</dbReference>
<dbReference type="InterPro" id="IPR004532">
    <property type="entry name" value="Phe-tRNA-ligase_IIc_bsu_bact"/>
</dbReference>
<dbReference type="Gene3D" id="3.30.70.380">
    <property type="entry name" value="Ferrodoxin-fold anticodon-binding domain"/>
    <property type="match status" value="1"/>
</dbReference>
<comment type="catalytic activity">
    <reaction evidence="14 15">
        <text>tRNA(Phe) + L-phenylalanine + ATP = L-phenylalanyl-tRNA(Phe) + AMP + diphosphate + H(+)</text>
        <dbReference type="Rhea" id="RHEA:19413"/>
        <dbReference type="Rhea" id="RHEA-COMP:9668"/>
        <dbReference type="Rhea" id="RHEA-COMP:9699"/>
        <dbReference type="ChEBI" id="CHEBI:15378"/>
        <dbReference type="ChEBI" id="CHEBI:30616"/>
        <dbReference type="ChEBI" id="CHEBI:33019"/>
        <dbReference type="ChEBI" id="CHEBI:58095"/>
        <dbReference type="ChEBI" id="CHEBI:78442"/>
        <dbReference type="ChEBI" id="CHEBI:78531"/>
        <dbReference type="ChEBI" id="CHEBI:456215"/>
        <dbReference type="EC" id="6.1.1.20"/>
    </reaction>
</comment>
<dbReference type="FunFam" id="3.30.930.10:FF:000022">
    <property type="entry name" value="Phenylalanine--tRNA ligase beta subunit"/>
    <property type="match status" value="1"/>
</dbReference>
<feature type="binding site" evidence="15">
    <location>
        <position position="463"/>
    </location>
    <ligand>
        <name>Mg(2+)</name>
        <dbReference type="ChEBI" id="CHEBI:18420"/>
        <note>shared with alpha subunit</note>
    </ligand>
</feature>
<feature type="binding site" evidence="15">
    <location>
        <position position="460"/>
    </location>
    <ligand>
        <name>Mg(2+)</name>
        <dbReference type="ChEBI" id="CHEBI:18420"/>
        <note>shared with alpha subunit</note>
    </ligand>
</feature>